<dbReference type="Gene3D" id="2.60.450.10">
    <property type="entry name" value="Lipopolysaccharide (LPS) transport protein A like domain"/>
    <property type="match status" value="1"/>
</dbReference>
<dbReference type="InterPro" id="IPR026265">
    <property type="entry name" value="LptC"/>
</dbReference>
<sequence length="176" mass="20328">MKFILIALVIFFISCSGERVKPPIDRSFLDKDIPAQESWNSVVTFSDSGKIRAILYAGHIRIYPEKHETLLDSSIKIDFYDINERKTTTLTSKRGRVDDLTNDLFAIDSVVAESDSVIITTEEMMWRNKDKKIVSDKFVTILSPKEKIQGYGFESDQNLKNYVIYNITYITRRDTL</sequence>
<evidence type="ECO:0000256" key="1">
    <source>
        <dbReference type="ARBA" id="ARBA00022475"/>
    </source>
</evidence>
<evidence type="ECO:0000256" key="4">
    <source>
        <dbReference type="ARBA" id="ARBA00022989"/>
    </source>
</evidence>
<comment type="caution">
    <text evidence="6">The sequence shown here is derived from an EMBL/GenBank/DDBJ whole genome shotgun (WGS) entry which is preliminary data.</text>
</comment>
<dbReference type="EMBL" id="DSVI01000019">
    <property type="protein sequence ID" value="HGT48724.1"/>
    <property type="molecule type" value="Genomic_DNA"/>
</dbReference>
<dbReference type="PANTHER" id="PTHR37481">
    <property type="entry name" value="LIPOPOLYSACCHARIDE EXPORT SYSTEM PROTEIN LPTC"/>
    <property type="match status" value="1"/>
</dbReference>
<gene>
    <name evidence="6" type="primary">lptC</name>
    <name evidence="6" type="ORF">ENS56_11855</name>
</gene>
<dbReference type="InterPro" id="IPR010664">
    <property type="entry name" value="LipoPS_assembly_LptC-rel"/>
</dbReference>
<evidence type="ECO:0000256" key="2">
    <source>
        <dbReference type="ARBA" id="ARBA00022519"/>
    </source>
</evidence>
<evidence type="ECO:0000256" key="3">
    <source>
        <dbReference type="ARBA" id="ARBA00022692"/>
    </source>
</evidence>
<reference evidence="6" key="1">
    <citation type="journal article" date="2020" name="mSystems">
        <title>Genome- and Community-Level Interaction Insights into Carbon Utilization and Element Cycling Functions of Hydrothermarchaeota in Hydrothermal Sediment.</title>
        <authorList>
            <person name="Zhou Z."/>
            <person name="Liu Y."/>
            <person name="Xu W."/>
            <person name="Pan J."/>
            <person name="Luo Z.H."/>
            <person name="Li M."/>
        </authorList>
    </citation>
    <scope>NUCLEOTIDE SEQUENCE [LARGE SCALE GENOMIC DNA]</scope>
    <source>
        <strain evidence="6">SpSt-500</strain>
    </source>
</reference>
<dbReference type="GO" id="GO:0030288">
    <property type="term" value="C:outer membrane-bounded periplasmic space"/>
    <property type="evidence" value="ECO:0007669"/>
    <property type="project" value="TreeGrafter"/>
</dbReference>
<evidence type="ECO:0000313" key="6">
    <source>
        <dbReference type="EMBL" id="HGT48724.1"/>
    </source>
</evidence>
<name>A0A832DHE6_9BACT</name>
<keyword evidence="2" id="KW-0997">Cell inner membrane</keyword>
<keyword evidence="4" id="KW-1133">Transmembrane helix</keyword>
<evidence type="ECO:0000256" key="5">
    <source>
        <dbReference type="ARBA" id="ARBA00023136"/>
    </source>
</evidence>
<keyword evidence="3" id="KW-0812">Transmembrane</keyword>
<keyword evidence="1" id="KW-1003">Cell membrane</keyword>
<dbReference type="GO" id="GO:0015221">
    <property type="term" value="F:lipopolysaccharide transmembrane transporter activity"/>
    <property type="evidence" value="ECO:0007669"/>
    <property type="project" value="InterPro"/>
</dbReference>
<proteinExistence type="predicted"/>
<dbReference type="AlphaFoldDB" id="A0A832DHE6"/>
<dbReference type="PANTHER" id="PTHR37481:SF1">
    <property type="entry name" value="LIPOPOLYSACCHARIDE EXPORT SYSTEM PROTEIN LPTC"/>
    <property type="match status" value="1"/>
</dbReference>
<dbReference type="PROSITE" id="PS51257">
    <property type="entry name" value="PROKAR_LIPOPROTEIN"/>
    <property type="match status" value="1"/>
</dbReference>
<protein>
    <submittedName>
        <fullName evidence="6">LPS export ABC transporter periplasmic protein LptC</fullName>
    </submittedName>
</protein>
<accession>A0A832DHE6</accession>
<dbReference type="NCBIfam" id="TIGR04409">
    <property type="entry name" value="LptC_YrbK"/>
    <property type="match status" value="1"/>
</dbReference>
<dbReference type="Pfam" id="PF06835">
    <property type="entry name" value="LptC"/>
    <property type="match status" value="1"/>
</dbReference>
<dbReference type="GO" id="GO:0017089">
    <property type="term" value="F:glycolipid transfer activity"/>
    <property type="evidence" value="ECO:0007669"/>
    <property type="project" value="TreeGrafter"/>
</dbReference>
<organism evidence="6">
    <name type="scientific">Ignavibacterium album</name>
    <dbReference type="NCBI Taxonomy" id="591197"/>
    <lineage>
        <taxon>Bacteria</taxon>
        <taxon>Pseudomonadati</taxon>
        <taxon>Ignavibacteriota</taxon>
        <taxon>Ignavibacteria</taxon>
        <taxon>Ignavibacteriales</taxon>
        <taxon>Ignavibacteriaceae</taxon>
        <taxon>Ignavibacterium</taxon>
    </lineage>
</organism>
<keyword evidence="5" id="KW-0472">Membrane</keyword>
<dbReference type="GO" id="GO:0005886">
    <property type="term" value="C:plasma membrane"/>
    <property type="evidence" value="ECO:0007669"/>
    <property type="project" value="InterPro"/>
</dbReference>
<dbReference type="InterPro" id="IPR052363">
    <property type="entry name" value="LPS_export_LptC"/>
</dbReference>